<accession>A0A316UB77</accession>
<dbReference type="EMBL" id="KZ819323">
    <property type="protein sequence ID" value="PWN22412.1"/>
    <property type="molecule type" value="Genomic_DNA"/>
</dbReference>
<dbReference type="RefSeq" id="XP_025349572.1">
    <property type="nucleotide sequence ID" value="XM_025489304.1"/>
</dbReference>
<name>A0A316UB77_9BASI</name>
<evidence type="ECO:0000313" key="1">
    <source>
        <dbReference type="EMBL" id="PWN22412.1"/>
    </source>
</evidence>
<reference evidence="1 2" key="1">
    <citation type="journal article" date="2018" name="Mol. Biol. Evol.">
        <title>Broad Genomic Sampling Reveals a Smut Pathogenic Ancestry of the Fungal Clade Ustilaginomycotina.</title>
        <authorList>
            <person name="Kijpornyongpan T."/>
            <person name="Mondo S.J."/>
            <person name="Barry K."/>
            <person name="Sandor L."/>
            <person name="Lee J."/>
            <person name="Lipzen A."/>
            <person name="Pangilinan J."/>
            <person name="LaButti K."/>
            <person name="Hainaut M."/>
            <person name="Henrissat B."/>
            <person name="Grigoriev I.V."/>
            <person name="Spatafora J.W."/>
            <person name="Aime M.C."/>
        </authorList>
    </citation>
    <scope>NUCLEOTIDE SEQUENCE [LARGE SCALE GENOMIC DNA]</scope>
    <source>
        <strain evidence="1 2">MCA 4718</strain>
    </source>
</reference>
<dbReference type="AlphaFoldDB" id="A0A316UB77"/>
<organism evidence="1 2">
    <name type="scientific">Pseudomicrostroma glucosiphilum</name>
    <dbReference type="NCBI Taxonomy" id="1684307"/>
    <lineage>
        <taxon>Eukaryota</taxon>
        <taxon>Fungi</taxon>
        <taxon>Dikarya</taxon>
        <taxon>Basidiomycota</taxon>
        <taxon>Ustilaginomycotina</taxon>
        <taxon>Exobasidiomycetes</taxon>
        <taxon>Microstromatales</taxon>
        <taxon>Microstromatales incertae sedis</taxon>
        <taxon>Pseudomicrostroma</taxon>
    </lineage>
</organism>
<evidence type="ECO:0000313" key="2">
    <source>
        <dbReference type="Proteomes" id="UP000245942"/>
    </source>
</evidence>
<protein>
    <submittedName>
        <fullName evidence="1">Uncharacterized protein</fullName>
    </submittedName>
</protein>
<keyword evidence="2" id="KW-1185">Reference proteome</keyword>
<dbReference type="Proteomes" id="UP000245942">
    <property type="component" value="Unassembled WGS sequence"/>
</dbReference>
<proteinExistence type="predicted"/>
<dbReference type="GeneID" id="37011038"/>
<sequence>MKSLRLASSPSYPHWRLLSSSCKCHVLPCSPSALPPRLNGPTAGQWRGNMHFRPGHMSMKARMLCIIRSQARNRRVSTVDHSITDVVEKSRQRLTLSLAGPSNRLSLLISSAPCTNIDSHLVFLTLRMSVHNELHNVNNVSQYYLHLVWA</sequence>
<gene>
    <name evidence="1" type="ORF">BCV69DRAFT_143144</name>
</gene>